<evidence type="ECO:0000313" key="1">
    <source>
        <dbReference type="EMBL" id="OAG18620.1"/>
    </source>
</evidence>
<organism evidence="1 2">
    <name type="scientific">Alternaria alternata</name>
    <name type="common">Alternaria rot fungus</name>
    <name type="synonym">Torula alternata</name>
    <dbReference type="NCBI Taxonomy" id="5599"/>
    <lineage>
        <taxon>Eukaryota</taxon>
        <taxon>Fungi</taxon>
        <taxon>Dikarya</taxon>
        <taxon>Ascomycota</taxon>
        <taxon>Pezizomycotina</taxon>
        <taxon>Dothideomycetes</taxon>
        <taxon>Pleosporomycetidae</taxon>
        <taxon>Pleosporales</taxon>
        <taxon>Pleosporineae</taxon>
        <taxon>Pleosporaceae</taxon>
        <taxon>Alternaria</taxon>
        <taxon>Alternaria sect. Alternaria</taxon>
        <taxon>Alternaria alternata complex</taxon>
    </lineage>
</organism>
<sequence>MLAGHTLVTASRRRLFLGICNSDQMVEQEDPWLWLWSRQPCLNLSFVACIHTWYSYTLKLQAIVDPAVPATTSSGGSQAKLC</sequence>
<dbReference type="EMBL" id="KV441483">
    <property type="protein sequence ID" value="OAG18620.1"/>
    <property type="molecule type" value="Genomic_DNA"/>
</dbReference>
<dbReference type="Proteomes" id="UP000077248">
    <property type="component" value="Unassembled WGS sequence"/>
</dbReference>
<evidence type="ECO:0000313" key="2">
    <source>
        <dbReference type="Proteomes" id="UP000077248"/>
    </source>
</evidence>
<dbReference type="VEuPathDB" id="FungiDB:CC77DRAFT_203017"/>
<gene>
    <name evidence="1" type="ORF">CC77DRAFT_203017</name>
</gene>
<reference evidence="1 2" key="1">
    <citation type="submission" date="2016-05" db="EMBL/GenBank/DDBJ databases">
        <title>Comparative analysis of secretome profiles of manganese(II)-oxidizing ascomycete fungi.</title>
        <authorList>
            <consortium name="DOE Joint Genome Institute"/>
            <person name="Zeiner C.A."/>
            <person name="Purvine S.O."/>
            <person name="Zink E.M."/>
            <person name="Wu S."/>
            <person name="Pasa-Tolic L."/>
            <person name="Chaput D.L."/>
            <person name="Haridas S."/>
            <person name="Grigoriev I.V."/>
            <person name="Santelli C.M."/>
            <person name="Hansel C.M."/>
        </authorList>
    </citation>
    <scope>NUCLEOTIDE SEQUENCE [LARGE SCALE GENOMIC DNA]</scope>
    <source>
        <strain evidence="1 2">SRC1lrK2f</strain>
    </source>
</reference>
<keyword evidence="2" id="KW-1185">Reference proteome</keyword>
<proteinExistence type="predicted"/>
<protein>
    <submittedName>
        <fullName evidence="1">Uncharacterized protein</fullName>
    </submittedName>
</protein>
<dbReference type="GeneID" id="29116207"/>
<dbReference type="KEGG" id="aalt:CC77DRAFT_203017"/>
<accession>A0A177DHE5</accession>
<dbReference type="RefSeq" id="XP_018384041.1">
    <property type="nucleotide sequence ID" value="XM_018530613.1"/>
</dbReference>
<name>A0A177DHE5_ALTAL</name>
<dbReference type="AlphaFoldDB" id="A0A177DHE5"/>